<sequence>MAMLTFGVDQTYEYFHCDHEPATAHLEAFPRSTPATTTSTPKSTPPTASQLASSSSSSSSSQPSATSPLSSTTPAPSTGSTASMTPPVPTSPETQAGNSTIDTTNDKEPNKLSAIIGGAIAGLVVLCAFGGVVTWLLVRARLARLQPPREQIQPVSGGMTKDVQEYDGWGPRELPTEHYPVRVPVELHCGYHTRHPVELPASHM</sequence>
<dbReference type="AlphaFoldDB" id="A0A420Y8N5"/>
<protein>
    <recommendedName>
        <fullName evidence="5">Mid2 domain-containing protein</fullName>
    </recommendedName>
</protein>
<keyword evidence="4" id="KW-1185">Reference proteome</keyword>
<evidence type="ECO:0000313" key="4">
    <source>
        <dbReference type="Proteomes" id="UP000275385"/>
    </source>
</evidence>
<feature type="transmembrane region" description="Helical" evidence="2">
    <location>
        <begin position="114"/>
        <end position="138"/>
    </location>
</feature>
<dbReference type="Proteomes" id="UP000275385">
    <property type="component" value="Unassembled WGS sequence"/>
</dbReference>
<evidence type="ECO:0000256" key="1">
    <source>
        <dbReference type="SAM" id="MobiDB-lite"/>
    </source>
</evidence>
<feature type="compositionally biased region" description="Polar residues" evidence="1">
    <location>
        <begin position="91"/>
        <end position="103"/>
    </location>
</feature>
<gene>
    <name evidence="3" type="ORF">DL546_004173</name>
</gene>
<proteinExistence type="predicted"/>
<evidence type="ECO:0008006" key="5">
    <source>
        <dbReference type="Google" id="ProtNLM"/>
    </source>
</evidence>
<dbReference type="EMBL" id="QVQW01000034">
    <property type="protein sequence ID" value="RKU44130.1"/>
    <property type="molecule type" value="Genomic_DNA"/>
</dbReference>
<name>A0A420Y8N5_9PEZI</name>
<accession>A0A420Y8N5</accession>
<reference evidence="3 4" key="1">
    <citation type="submission" date="2018-08" db="EMBL/GenBank/DDBJ databases">
        <title>Draft genome of the lignicolous fungus Coniochaeta pulveracea.</title>
        <authorList>
            <person name="Borstlap C.J."/>
            <person name="De Witt R.N."/>
            <person name="Botha A."/>
            <person name="Volschenk H."/>
        </authorList>
    </citation>
    <scope>NUCLEOTIDE SEQUENCE [LARGE SCALE GENOMIC DNA]</scope>
    <source>
        <strain evidence="3 4">CAB683</strain>
    </source>
</reference>
<comment type="caution">
    <text evidence="3">The sequence shown here is derived from an EMBL/GenBank/DDBJ whole genome shotgun (WGS) entry which is preliminary data.</text>
</comment>
<evidence type="ECO:0000313" key="3">
    <source>
        <dbReference type="EMBL" id="RKU44130.1"/>
    </source>
</evidence>
<keyword evidence="2" id="KW-1133">Transmembrane helix</keyword>
<organism evidence="3 4">
    <name type="scientific">Coniochaeta pulveracea</name>
    <dbReference type="NCBI Taxonomy" id="177199"/>
    <lineage>
        <taxon>Eukaryota</taxon>
        <taxon>Fungi</taxon>
        <taxon>Dikarya</taxon>
        <taxon>Ascomycota</taxon>
        <taxon>Pezizomycotina</taxon>
        <taxon>Sordariomycetes</taxon>
        <taxon>Sordariomycetidae</taxon>
        <taxon>Coniochaetales</taxon>
        <taxon>Coniochaetaceae</taxon>
        <taxon>Coniochaeta</taxon>
    </lineage>
</organism>
<keyword evidence="2" id="KW-0472">Membrane</keyword>
<feature type="region of interest" description="Disordered" evidence="1">
    <location>
        <begin position="26"/>
        <end position="108"/>
    </location>
</feature>
<evidence type="ECO:0000256" key="2">
    <source>
        <dbReference type="SAM" id="Phobius"/>
    </source>
</evidence>
<feature type="compositionally biased region" description="Low complexity" evidence="1">
    <location>
        <begin position="32"/>
        <end position="85"/>
    </location>
</feature>
<keyword evidence="2" id="KW-0812">Transmembrane</keyword>
<dbReference type="STRING" id="177199.A0A420Y8N5"/>